<dbReference type="InterPro" id="IPR041121">
    <property type="entry name" value="SDH_C"/>
</dbReference>
<dbReference type="InterPro" id="IPR022893">
    <property type="entry name" value="Shikimate_DH_fam"/>
</dbReference>
<dbReference type="GO" id="GO:0004764">
    <property type="term" value="F:shikimate 3-dehydrogenase (NADP+) activity"/>
    <property type="evidence" value="ECO:0007669"/>
    <property type="project" value="UniProtKB-EC"/>
</dbReference>
<dbReference type="GO" id="GO:0050661">
    <property type="term" value="F:NADP binding"/>
    <property type="evidence" value="ECO:0007669"/>
    <property type="project" value="InterPro"/>
</dbReference>
<evidence type="ECO:0000256" key="5">
    <source>
        <dbReference type="ARBA" id="ARBA00023002"/>
    </source>
</evidence>
<organism evidence="9 10">
    <name type="scientific">Phocicoccus schoeneichii</name>
    <dbReference type="NCBI Taxonomy" id="1812261"/>
    <lineage>
        <taxon>Bacteria</taxon>
        <taxon>Bacillati</taxon>
        <taxon>Bacillota</taxon>
        <taxon>Bacilli</taxon>
        <taxon>Bacillales</taxon>
        <taxon>Salinicoccaceae</taxon>
        <taxon>Phocicoccus</taxon>
    </lineage>
</organism>
<dbReference type="GO" id="GO:0009423">
    <property type="term" value="P:chorismate biosynthetic process"/>
    <property type="evidence" value="ECO:0007669"/>
    <property type="project" value="TreeGrafter"/>
</dbReference>
<evidence type="ECO:0000313" key="9">
    <source>
        <dbReference type="EMBL" id="CAD2076826.1"/>
    </source>
</evidence>
<comment type="caution">
    <text evidence="9">The sequence shown here is derived from an EMBL/GenBank/DDBJ whole genome shotgun (WGS) entry which is preliminary data.</text>
</comment>
<comment type="pathway">
    <text evidence="1">Metabolic intermediate biosynthesis; chorismate biosynthesis; chorismate from D-erythrose 4-phosphate and phosphoenolpyruvate: step 4/7.</text>
</comment>
<evidence type="ECO:0000256" key="4">
    <source>
        <dbReference type="ARBA" id="ARBA00022857"/>
    </source>
</evidence>
<feature type="domain" description="Shikimate dehydrogenase substrate binding N-terminal" evidence="7">
    <location>
        <begin position="5"/>
        <end position="87"/>
    </location>
</feature>
<dbReference type="SUPFAM" id="SSF51735">
    <property type="entry name" value="NAD(P)-binding Rossmann-fold domains"/>
    <property type="match status" value="1"/>
</dbReference>
<reference evidence="9 10" key="1">
    <citation type="submission" date="2020-07" db="EMBL/GenBank/DDBJ databases">
        <authorList>
            <person name="Criscuolo A."/>
        </authorList>
    </citation>
    <scope>NUCLEOTIDE SEQUENCE [LARGE SCALE GENOMIC DNA]</scope>
    <source>
        <strain evidence="10">CIP 111030</strain>
    </source>
</reference>
<sequence length="262" mass="29630">MNFAVIGHPIAHSFSPFLHQVNFKENNDDHRYTSIDVNPDDIKYIRGITKMHELSGFNVTVPHKETIMPYLDEIDESAFTIGAVNTVKIVDGKYIGYNTDVSGYRQSYIDAFSDDFKRVLILGAGGASKAVLNAHLSLGHDVTIVARRKTSFNDFKDKNFKTHLLGEAYDKPFDVIVNATPLGLQKEDAFNAFNLEQVVHDDTIGMDLIYNPEITPFMTHFNIYKNGLDMLIGQAMDAYEIWTDKKGNREAVKTAFIERENL</sequence>
<dbReference type="Gene3D" id="3.40.50.10860">
    <property type="entry name" value="Leucine Dehydrogenase, chain A, domain 1"/>
    <property type="match status" value="1"/>
</dbReference>
<proteinExistence type="predicted"/>
<dbReference type="InterPro" id="IPR036291">
    <property type="entry name" value="NAD(P)-bd_dom_sf"/>
</dbReference>
<evidence type="ECO:0000313" key="10">
    <source>
        <dbReference type="Proteomes" id="UP000521032"/>
    </source>
</evidence>
<dbReference type="GO" id="GO:0008652">
    <property type="term" value="P:amino acid biosynthetic process"/>
    <property type="evidence" value="ECO:0007669"/>
    <property type="project" value="UniProtKB-KW"/>
</dbReference>
<evidence type="ECO:0000259" key="7">
    <source>
        <dbReference type="Pfam" id="PF08501"/>
    </source>
</evidence>
<dbReference type="InterPro" id="IPR011342">
    <property type="entry name" value="Shikimate_DH"/>
</dbReference>
<keyword evidence="6" id="KW-0057">Aromatic amino acid biosynthesis</keyword>
<dbReference type="EC" id="1.1.1.25" evidence="2"/>
<dbReference type="Proteomes" id="UP000521032">
    <property type="component" value="Unassembled WGS sequence"/>
</dbReference>
<dbReference type="Gene3D" id="3.40.50.720">
    <property type="entry name" value="NAD(P)-binding Rossmann-like Domain"/>
    <property type="match status" value="1"/>
</dbReference>
<dbReference type="CDD" id="cd01065">
    <property type="entry name" value="NAD_bind_Shikimate_DH"/>
    <property type="match status" value="1"/>
</dbReference>
<dbReference type="Pfam" id="PF18317">
    <property type="entry name" value="SDH_C"/>
    <property type="match status" value="1"/>
</dbReference>
<dbReference type="RefSeq" id="WP_229713797.1">
    <property type="nucleotide sequence ID" value="NZ_BMDB01000001.1"/>
</dbReference>
<gene>
    <name evidence="9" type="primary">aroE</name>
    <name evidence="9" type="ORF">JEOSCH030_01156</name>
</gene>
<dbReference type="GO" id="GO:0019632">
    <property type="term" value="P:shikimate metabolic process"/>
    <property type="evidence" value="ECO:0007669"/>
    <property type="project" value="InterPro"/>
</dbReference>
<dbReference type="AlphaFoldDB" id="A0A6V7RFT7"/>
<protein>
    <recommendedName>
        <fullName evidence="2">shikimate dehydrogenase (NADP(+))</fullName>
        <ecNumber evidence="2">1.1.1.25</ecNumber>
    </recommendedName>
</protein>
<dbReference type="GO" id="GO:0005829">
    <property type="term" value="C:cytosol"/>
    <property type="evidence" value="ECO:0007669"/>
    <property type="project" value="TreeGrafter"/>
</dbReference>
<dbReference type="PANTHER" id="PTHR21089">
    <property type="entry name" value="SHIKIMATE DEHYDROGENASE"/>
    <property type="match status" value="1"/>
</dbReference>
<keyword evidence="10" id="KW-1185">Reference proteome</keyword>
<name>A0A6V7RFT7_9BACL</name>
<dbReference type="InterPro" id="IPR046346">
    <property type="entry name" value="Aminoacid_DH-like_N_sf"/>
</dbReference>
<accession>A0A6V7RFT7</accession>
<keyword evidence="4" id="KW-0521">NADP</keyword>
<evidence type="ECO:0000256" key="1">
    <source>
        <dbReference type="ARBA" id="ARBA00004871"/>
    </source>
</evidence>
<dbReference type="GO" id="GO:0009073">
    <property type="term" value="P:aromatic amino acid family biosynthetic process"/>
    <property type="evidence" value="ECO:0007669"/>
    <property type="project" value="UniProtKB-KW"/>
</dbReference>
<evidence type="ECO:0000256" key="6">
    <source>
        <dbReference type="ARBA" id="ARBA00023141"/>
    </source>
</evidence>
<dbReference type="PANTHER" id="PTHR21089:SF1">
    <property type="entry name" value="BIFUNCTIONAL 3-DEHYDROQUINATE DEHYDRATASE_SHIKIMATE DEHYDROGENASE, CHLOROPLASTIC"/>
    <property type="match status" value="1"/>
</dbReference>
<keyword evidence="5" id="KW-0560">Oxidoreductase</keyword>
<keyword evidence="3" id="KW-0028">Amino-acid biosynthesis</keyword>
<dbReference type="NCBIfam" id="TIGR00507">
    <property type="entry name" value="aroE"/>
    <property type="match status" value="1"/>
</dbReference>
<dbReference type="SUPFAM" id="SSF53223">
    <property type="entry name" value="Aminoacid dehydrogenase-like, N-terminal domain"/>
    <property type="match status" value="1"/>
</dbReference>
<feature type="domain" description="SDH C-terminal" evidence="8">
    <location>
        <begin position="227"/>
        <end position="254"/>
    </location>
</feature>
<dbReference type="InterPro" id="IPR013708">
    <property type="entry name" value="Shikimate_DH-bd_N"/>
</dbReference>
<evidence type="ECO:0000256" key="3">
    <source>
        <dbReference type="ARBA" id="ARBA00022605"/>
    </source>
</evidence>
<dbReference type="Pfam" id="PF08501">
    <property type="entry name" value="Shikimate_dh_N"/>
    <property type="match status" value="1"/>
</dbReference>
<evidence type="ECO:0000259" key="8">
    <source>
        <dbReference type="Pfam" id="PF18317"/>
    </source>
</evidence>
<evidence type="ECO:0000256" key="2">
    <source>
        <dbReference type="ARBA" id="ARBA00012962"/>
    </source>
</evidence>
<dbReference type="EMBL" id="CAJEWE010000010">
    <property type="protein sequence ID" value="CAD2076826.1"/>
    <property type="molecule type" value="Genomic_DNA"/>
</dbReference>